<feature type="non-terminal residue" evidence="2">
    <location>
        <position position="1"/>
    </location>
</feature>
<keyword evidence="1" id="KW-1133">Transmembrane helix</keyword>
<comment type="caution">
    <text evidence="2">The sequence shown here is derived from an EMBL/GenBank/DDBJ whole genome shotgun (WGS) entry which is preliminary data.</text>
</comment>
<name>A0AAV6M0T6_9ROSI</name>
<evidence type="ECO:0000256" key="1">
    <source>
        <dbReference type="SAM" id="Phobius"/>
    </source>
</evidence>
<proteinExistence type="predicted"/>
<dbReference type="AlphaFoldDB" id="A0AAV6M0T6"/>
<sequence>MTTICNGLMQWALETITNGISNAGLLRHYNHGRHYITNAKDLCWFSQGSLFFAFGVSAGLLQISVTGNLEVMVASMNSIYRRG</sequence>
<organism evidence="2 3">
    <name type="scientific">Cucurbita argyrosperma subsp. sororia</name>
    <dbReference type="NCBI Taxonomy" id="37648"/>
    <lineage>
        <taxon>Eukaryota</taxon>
        <taxon>Viridiplantae</taxon>
        <taxon>Streptophyta</taxon>
        <taxon>Embryophyta</taxon>
        <taxon>Tracheophyta</taxon>
        <taxon>Spermatophyta</taxon>
        <taxon>Magnoliopsida</taxon>
        <taxon>eudicotyledons</taxon>
        <taxon>Gunneridae</taxon>
        <taxon>Pentapetalae</taxon>
        <taxon>rosids</taxon>
        <taxon>fabids</taxon>
        <taxon>Cucurbitales</taxon>
        <taxon>Cucurbitaceae</taxon>
        <taxon>Cucurbiteae</taxon>
        <taxon>Cucurbita</taxon>
    </lineage>
</organism>
<evidence type="ECO:0000313" key="2">
    <source>
        <dbReference type="EMBL" id="KAG6573238.1"/>
    </source>
</evidence>
<dbReference type="EMBL" id="JAGKQH010000018">
    <property type="protein sequence ID" value="KAG6573238.1"/>
    <property type="molecule type" value="Genomic_DNA"/>
</dbReference>
<reference evidence="2 3" key="1">
    <citation type="journal article" date="2021" name="Hortic Res">
        <title>The domestication of Cucurbita argyrosperma as revealed by the genome of its wild relative.</title>
        <authorList>
            <person name="Barrera-Redondo J."/>
            <person name="Sanchez-de la Vega G."/>
            <person name="Aguirre-Liguori J.A."/>
            <person name="Castellanos-Morales G."/>
            <person name="Gutierrez-Guerrero Y.T."/>
            <person name="Aguirre-Dugua X."/>
            <person name="Aguirre-Planter E."/>
            <person name="Tenaillon M.I."/>
            <person name="Lira-Saade R."/>
            <person name="Eguiarte L.E."/>
        </authorList>
    </citation>
    <scope>NUCLEOTIDE SEQUENCE [LARGE SCALE GENOMIC DNA]</scope>
    <source>
        <strain evidence="2">JBR-2021</strain>
    </source>
</reference>
<keyword evidence="3" id="KW-1185">Reference proteome</keyword>
<keyword evidence="1" id="KW-0812">Transmembrane</keyword>
<gene>
    <name evidence="2" type="ORF">SDJN03_27125</name>
</gene>
<protein>
    <submittedName>
        <fullName evidence="2">Uncharacterized protein</fullName>
    </submittedName>
</protein>
<evidence type="ECO:0000313" key="3">
    <source>
        <dbReference type="Proteomes" id="UP000685013"/>
    </source>
</evidence>
<dbReference type="Proteomes" id="UP000685013">
    <property type="component" value="Chromosome 18"/>
</dbReference>
<keyword evidence="1" id="KW-0472">Membrane</keyword>
<accession>A0AAV6M0T6</accession>
<feature type="transmembrane region" description="Helical" evidence="1">
    <location>
        <begin position="50"/>
        <end position="73"/>
    </location>
</feature>